<keyword evidence="2" id="KW-1185">Reference proteome</keyword>
<evidence type="ECO:0000313" key="2">
    <source>
        <dbReference type="Proteomes" id="UP000026962"/>
    </source>
</evidence>
<reference evidence="1" key="1">
    <citation type="submission" date="2015-04" db="UniProtKB">
        <authorList>
            <consortium name="EnsemblPlants"/>
        </authorList>
    </citation>
    <scope>IDENTIFICATION</scope>
</reference>
<dbReference type="Gramene" id="OPUNC10G10750.1">
    <property type="protein sequence ID" value="OPUNC10G10750.1"/>
    <property type="gene ID" value="OPUNC10G10750"/>
</dbReference>
<proteinExistence type="predicted"/>
<accession>A0A0E0M8F3</accession>
<dbReference type="HOGENOM" id="CLU_2112865_0_0_1"/>
<sequence length="115" mass="12294">MSELVAGGHVLRHPRPTLELVTDDRILRYPHHVGARPCCRHRGSRSREKDLAVLTWRDDGGAAYPPSLGSGDDNGGGSNIRGLTVTLAFTQLLYVLLLHAAVAGERCGLACPADA</sequence>
<dbReference type="AlphaFoldDB" id="A0A0E0M8F3"/>
<protein>
    <submittedName>
        <fullName evidence="1">Uncharacterized protein</fullName>
    </submittedName>
</protein>
<organism evidence="1">
    <name type="scientific">Oryza punctata</name>
    <name type="common">Red rice</name>
    <dbReference type="NCBI Taxonomy" id="4537"/>
    <lineage>
        <taxon>Eukaryota</taxon>
        <taxon>Viridiplantae</taxon>
        <taxon>Streptophyta</taxon>
        <taxon>Embryophyta</taxon>
        <taxon>Tracheophyta</taxon>
        <taxon>Spermatophyta</taxon>
        <taxon>Magnoliopsida</taxon>
        <taxon>Liliopsida</taxon>
        <taxon>Poales</taxon>
        <taxon>Poaceae</taxon>
        <taxon>BOP clade</taxon>
        <taxon>Oryzoideae</taxon>
        <taxon>Oryzeae</taxon>
        <taxon>Oryzinae</taxon>
        <taxon>Oryza</taxon>
    </lineage>
</organism>
<dbReference type="EnsemblPlants" id="OPUNC10G10750.1">
    <property type="protein sequence ID" value="OPUNC10G10750.1"/>
    <property type="gene ID" value="OPUNC10G10750"/>
</dbReference>
<dbReference type="Proteomes" id="UP000026962">
    <property type="component" value="Chromosome 10"/>
</dbReference>
<reference evidence="1" key="2">
    <citation type="submission" date="2018-05" db="EMBL/GenBank/DDBJ databases">
        <title>OpunRS2 (Oryza punctata Reference Sequence Version 2).</title>
        <authorList>
            <person name="Zhang J."/>
            <person name="Kudrna D."/>
            <person name="Lee S."/>
            <person name="Talag J."/>
            <person name="Welchert J."/>
            <person name="Wing R.A."/>
        </authorList>
    </citation>
    <scope>NUCLEOTIDE SEQUENCE [LARGE SCALE GENOMIC DNA]</scope>
</reference>
<evidence type="ECO:0000313" key="1">
    <source>
        <dbReference type="EnsemblPlants" id="OPUNC10G10750.1"/>
    </source>
</evidence>
<name>A0A0E0M8F3_ORYPU</name>